<sequence>MLLLLFILTYDSLPPLPDLSKIDFPEPPLWVASQNQYLTLHGYGGDFYGGYFNLSIQRFNANVLYEKKHDWDTRTYGEITANYSIPLNRFWIQPSIYGFFLDRNFTYRLLNPSLDFSSTFPWAVVFGKFSYDQWYYSNDYHSEHEAQLSIIFDQTAYLPHIEISEVFTGGRIKPAITGKLHVRNFHIAAGTPIADGFVSPHLDIQYLDPKIKVETRFKSGLIYKRLRNFFDPTNPQHYRIPVPDESLKLGIDLNISFDFYNHIFGIYSTFRNWSVRLIPAENFEFVRLNDVQEANISAMVKNNIHYRLLHIANALHAHYNWSDTTIPFLPEHAFVDTMSVRFAFIDLSSDLYYQSGREGISQNLPEILIINSDVGLRIKFIKLFMKIYNITNEKNELYDGYFIADRQYAAGIEIHQTF</sequence>
<evidence type="ECO:0000313" key="2">
    <source>
        <dbReference type="Proteomes" id="UP000051012"/>
    </source>
</evidence>
<organism evidence="1 2">
    <name type="scientific">candidate division TA06 bacterium DG_78</name>
    <dbReference type="NCBI Taxonomy" id="1703772"/>
    <lineage>
        <taxon>Bacteria</taxon>
        <taxon>Bacteria division TA06</taxon>
    </lineage>
</organism>
<evidence type="ECO:0008006" key="3">
    <source>
        <dbReference type="Google" id="ProtNLM"/>
    </source>
</evidence>
<accession>A0A0S7YB26</accession>
<evidence type="ECO:0000313" key="1">
    <source>
        <dbReference type="EMBL" id="KPJ72007.1"/>
    </source>
</evidence>
<dbReference type="Proteomes" id="UP000051012">
    <property type="component" value="Unassembled WGS sequence"/>
</dbReference>
<protein>
    <recommendedName>
        <fullName evidence="3">TonB-dependent receptor-like beta-barrel domain-containing protein</fullName>
    </recommendedName>
</protein>
<dbReference type="AlphaFoldDB" id="A0A0S7YB26"/>
<comment type="caution">
    <text evidence="1">The sequence shown here is derived from an EMBL/GenBank/DDBJ whole genome shotgun (WGS) entry which is preliminary data.</text>
</comment>
<gene>
    <name evidence="1" type="ORF">AMJ52_07755</name>
</gene>
<proteinExistence type="predicted"/>
<name>A0A0S7YB26_UNCT6</name>
<dbReference type="EMBL" id="LJNI01000106">
    <property type="protein sequence ID" value="KPJ72007.1"/>
    <property type="molecule type" value="Genomic_DNA"/>
</dbReference>
<reference evidence="1 2" key="1">
    <citation type="journal article" date="2015" name="Microbiome">
        <title>Genomic resolution of linkages in carbon, nitrogen, and sulfur cycling among widespread estuary sediment bacteria.</title>
        <authorList>
            <person name="Baker B.J."/>
            <person name="Lazar C.S."/>
            <person name="Teske A.P."/>
            <person name="Dick G.J."/>
        </authorList>
    </citation>
    <scope>NUCLEOTIDE SEQUENCE [LARGE SCALE GENOMIC DNA]</scope>
    <source>
        <strain evidence="1">DG_78</strain>
    </source>
</reference>